<dbReference type="InterPro" id="IPR025525">
    <property type="entry name" value="hAT-like_transposase_RNase-H"/>
</dbReference>
<dbReference type="GO" id="GO:0003677">
    <property type="term" value="F:DNA binding"/>
    <property type="evidence" value="ECO:0007669"/>
    <property type="project" value="UniProtKB-KW"/>
</dbReference>
<evidence type="ECO:0000259" key="3">
    <source>
        <dbReference type="Pfam" id="PF05699"/>
    </source>
</evidence>
<sequence length="574" mass="65986">MDSSSSNMEADDEEQMLVHNDEGKLRSKKIDPKISRELLAGAVIKHDLPVSFVELDGIRAWLKYITPDDPYISKNILTSEIKKIHSEEKKKIRRVFAKIKRGICLTCDIWTGHTSEKYICLSGQYVDDNWKLSSKLLSFDELPNPNSGYEVARKITGLIRELEIEAKVFYLTLDDMSIASGMQDFFKSQSSCYGISLLFDDEFFDIRCLAHTLDTIGQEGLKSIDLVLCKIRETLEFVRNSQRKIKMFDGLSSDVSTRWDSTYLMLCSAIRYKNVFNNLRLYDEGYESCPSSEEWERAEKVCEFLELLYDTANLISGSFHPTSNLYFMQVWKIGVMLVENLSSEDAVISDVFRRMKEKFDEYWSQYSTLLACGAVLDPRIKLSMLDFLYSKIESDPIKCQEMTSLVKTKLCTIFEHYGYYATEPSYVQPQSSFIKHSPRQTQNGGATKGTRKRIFDEIITSYESKAVGKTGKSQLDRYLEDPKLQFSNYKDFDVLQYWKNHAHIYPSLAIMARAVLAFPITTGASESIFSIGSNMLSKYRRCTVPEIVRTLVCTRNWLHGYAIDNEESAVDKET</sequence>
<reference evidence="6" key="1">
    <citation type="journal article" date="2024" name="IScience">
        <title>Strigolactones Initiate the Formation of Haustorium-like Structures in Castilleja.</title>
        <authorList>
            <person name="Buerger M."/>
            <person name="Peterson D."/>
            <person name="Chory J."/>
        </authorList>
    </citation>
    <scope>NUCLEOTIDE SEQUENCE [LARGE SCALE GENOMIC DNA]</scope>
</reference>
<dbReference type="PANTHER" id="PTHR46481">
    <property type="entry name" value="ZINC FINGER BED DOMAIN-CONTAINING PROTEIN 4"/>
    <property type="match status" value="1"/>
</dbReference>
<dbReference type="PANTHER" id="PTHR46481:SF6">
    <property type="entry name" value="ZINC FINGER BED DOMAIN-CONTAINING PROTEIN RICESLEEPER 2-LIKE"/>
    <property type="match status" value="1"/>
</dbReference>
<accession>A0ABD3EE40</accession>
<dbReference type="AlphaFoldDB" id="A0ABD3EE40"/>
<evidence type="ECO:0000259" key="4">
    <source>
        <dbReference type="Pfam" id="PF14372"/>
    </source>
</evidence>
<name>A0ABD3EE40_9LAMI</name>
<comment type="caution">
    <text evidence="5">The sequence shown here is derived from an EMBL/GenBank/DDBJ whole genome shotgun (WGS) entry which is preliminary data.</text>
</comment>
<evidence type="ECO:0000256" key="2">
    <source>
        <dbReference type="SAM" id="MobiDB-lite"/>
    </source>
</evidence>
<evidence type="ECO:0000256" key="1">
    <source>
        <dbReference type="ARBA" id="ARBA00023125"/>
    </source>
</evidence>
<gene>
    <name evidence="5" type="ORF">CASFOL_004418</name>
</gene>
<keyword evidence="1" id="KW-0238">DNA-binding</keyword>
<dbReference type="Proteomes" id="UP001632038">
    <property type="component" value="Unassembled WGS sequence"/>
</dbReference>
<protein>
    <recommendedName>
        <fullName evidence="7">Transposase</fullName>
    </recommendedName>
</protein>
<keyword evidence="6" id="KW-1185">Reference proteome</keyword>
<feature type="domain" description="HAT C-terminal dimerisation" evidence="3">
    <location>
        <begin position="475"/>
        <end position="558"/>
    </location>
</feature>
<organism evidence="5 6">
    <name type="scientific">Castilleja foliolosa</name>
    <dbReference type="NCBI Taxonomy" id="1961234"/>
    <lineage>
        <taxon>Eukaryota</taxon>
        <taxon>Viridiplantae</taxon>
        <taxon>Streptophyta</taxon>
        <taxon>Embryophyta</taxon>
        <taxon>Tracheophyta</taxon>
        <taxon>Spermatophyta</taxon>
        <taxon>Magnoliopsida</taxon>
        <taxon>eudicotyledons</taxon>
        <taxon>Gunneridae</taxon>
        <taxon>Pentapetalae</taxon>
        <taxon>asterids</taxon>
        <taxon>lamiids</taxon>
        <taxon>Lamiales</taxon>
        <taxon>Orobanchaceae</taxon>
        <taxon>Pedicularideae</taxon>
        <taxon>Castillejinae</taxon>
        <taxon>Castilleja</taxon>
    </lineage>
</organism>
<proteinExistence type="predicted"/>
<dbReference type="InterPro" id="IPR012337">
    <property type="entry name" value="RNaseH-like_sf"/>
</dbReference>
<dbReference type="EMBL" id="JAVIJP010000006">
    <property type="protein sequence ID" value="KAL3651416.1"/>
    <property type="molecule type" value="Genomic_DNA"/>
</dbReference>
<dbReference type="Pfam" id="PF14372">
    <property type="entry name" value="hAT-like_RNase-H"/>
    <property type="match status" value="1"/>
</dbReference>
<evidence type="ECO:0000313" key="5">
    <source>
        <dbReference type="EMBL" id="KAL3651416.1"/>
    </source>
</evidence>
<evidence type="ECO:0000313" key="6">
    <source>
        <dbReference type="Proteomes" id="UP001632038"/>
    </source>
</evidence>
<dbReference type="InterPro" id="IPR008906">
    <property type="entry name" value="HATC_C_dom"/>
</dbReference>
<feature type="domain" description="hAT-like transposase RNase-H fold" evidence="4">
    <location>
        <begin position="316"/>
        <end position="417"/>
    </location>
</feature>
<dbReference type="InterPro" id="IPR052035">
    <property type="entry name" value="ZnF_BED_domain_contain"/>
</dbReference>
<feature type="region of interest" description="Disordered" evidence="2">
    <location>
        <begin position="1"/>
        <end position="24"/>
    </location>
</feature>
<dbReference type="Pfam" id="PF05699">
    <property type="entry name" value="Dimer_Tnp_hAT"/>
    <property type="match status" value="1"/>
</dbReference>
<evidence type="ECO:0008006" key="7">
    <source>
        <dbReference type="Google" id="ProtNLM"/>
    </source>
</evidence>
<dbReference type="SUPFAM" id="SSF53098">
    <property type="entry name" value="Ribonuclease H-like"/>
    <property type="match status" value="1"/>
</dbReference>